<comment type="cofactor">
    <cofactor evidence="2">
        <name>Mg(2+)</name>
        <dbReference type="ChEBI" id="CHEBI:18420"/>
    </cofactor>
</comment>
<evidence type="ECO:0000259" key="7">
    <source>
        <dbReference type="PROSITE" id="PS51462"/>
    </source>
</evidence>
<dbReference type="GO" id="GO:0046872">
    <property type="term" value="F:metal ion binding"/>
    <property type="evidence" value="ECO:0007669"/>
    <property type="project" value="UniProtKB-KW"/>
</dbReference>
<evidence type="ECO:0000256" key="5">
    <source>
        <dbReference type="ARBA" id="ARBA00022842"/>
    </source>
</evidence>
<keyword evidence="6" id="KW-0464">Manganese</keyword>
<organism evidence="8 9">
    <name type="scientific">Rhodopila globiformis</name>
    <name type="common">Rhodopseudomonas globiformis</name>
    <dbReference type="NCBI Taxonomy" id="1071"/>
    <lineage>
        <taxon>Bacteria</taxon>
        <taxon>Pseudomonadati</taxon>
        <taxon>Pseudomonadota</taxon>
        <taxon>Alphaproteobacteria</taxon>
        <taxon>Acetobacterales</taxon>
        <taxon>Acetobacteraceae</taxon>
        <taxon>Rhodopila</taxon>
    </lineage>
</organism>
<comment type="cofactor">
    <cofactor evidence="1">
        <name>Mn(2+)</name>
        <dbReference type="ChEBI" id="CHEBI:29035"/>
    </cofactor>
</comment>
<dbReference type="PANTHER" id="PTHR12318:SF0">
    <property type="entry name" value="ACYL-COENZYME A DIPHOSPHATASE NUDT19"/>
    <property type="match status" value="1"/>
</dbReference>
<dbReference type="PANTHER" id="PTHR12318">
    <property type="entry name" value="TESTOSTERONE-REGULATED PROTEIN RP2"/>
    <property type="match status" value="1"/>
</dbReference>
<evidence type="ECO:0000313" key="9">
    <source>
        <dbReference type="Proteomes" id="UP000239724"/>
    </source>
</evidence>
<dbReference type="CDD" id="cd18870">
    <property type="entry name" value="NUDIX_AcylCoAdiphos_Nudt19"/>
    <property type="match status" value="1"/>
</dbReference>
<dbReference type="Proteomes" id="UP000239724">
    <property type="component" value="Unassembled WGS sequence"/>
</dbReference>
<dbReference type="EMBL" id="NHRY01000054">
    <property type="protein sequence ID" value="PPQ36799.1"/>
    <property type="molecule type" value="Genomic_DNA"/>
</dbReference>
<feature type="domain" description="Nudix hydrolase" evidence="7">
    <location>
        <begin position="10"/>
        <end position="176"/>
    </location>
</feature>
<dbReference type="InterPro" id="IPR000086">
    <property type="entry name" value="NUDIX_hydrolase_dom"/>
</dbReference>
<evidence type="ECO:0000256" key="4">
    <source>
        <dbReference type="ARBA" id="ARBA00022801"/>
    </source>
</evidence>
<dbReference type="InterPro" id="IPR015797">
    <property type="entry name" value="NUDIX_hydrolase-like_dom_sf"/>
</dbReference>
<dbReference type="OrthoDB" id="7183442at2"/>
<evidence type="ECO:0000256" key="6">
    <source>
        <dbReference type="ARBA" id="ARBA00023211"/>
    </source>
</evidence>
<dbReference type="Gene3D" id="3.90.79.10">
    <property type="entry name" value="Nucleoside Triphosphate Pyrophosphohydrolase"/>
    <property type="match status" value="2"/>
</dbReference>
<dbReference type="PROSITE" id="PS51462">
    <property type="entry name" value="NUDIX"/>
    <property type="match status" value="1"/>
</dbReference>
<evidence type="ECO:0000313" key="8">
    <source>
        <dbReference type="EMBL" id="PPQ36799.1"/>
    </source>
</evidence>
<evidence type="ECO:0000256" key="3">
    <source>
        <dbReference type="ARBA" id="ARBA00022723"/>
    </source>
</evidence>
<dbReference type="SUPFAM" id="SSF55811">
    <property type="entry name" value="Nudix"/>
    <property type="match status" value="1"/>
</dbReference>
<comment type="caution">
    <text evidence="8">The sequence shown here is derived from an EMBL/GenBank/DDBJ whole genome shotgun (WGS) entry which is preliminary data.</text>
</comment>
<keyword evidence="9" id="KW-1185">Reference proteome</keyword>
<protein>
    <recommendedName>
        <fullName evidence="7">Nudix hydrolase domain-containing protein</fullName>
    </recommendedName>
</protein>
<keyword evidence="5" id="KW-0460">Magnesium</keyword>
<dbReference type="InterPro" id="IPR039121">
    <property type="entry name" value="NUDT19"/>
</dbReference>
<reference evidence="8 9" key="1">
    <citation type="journal article" date="2018" name="Arch. Microbiol.">
        <title>New insights into the metabolic potential of the phototrophic purple bacterium Rhodopila globiformis DSM 161(T) from its draft genome sequence and evidence for a vanadium-dependent nitrogenase.</title>
        <authorList>
            <person name="Imhoff J.F."/>
            <person name="Rahn T."/>
            <person name="Kunzel S."/>
            <person name="Neulinger S.C."/>
        </authorList>
    </citation>
    <scope>NUCLEOTIDE SEQUENCE [LARGE SCALE GENOMIC DNA]</scope>
    <source>
        <strain evidence="8 9">DSM 161</strain>
    </source>
</reference>
<dbReference type="AlphaFoldDB" id="A0A2S6NM40"/>
<dbReference type="GO" id="GO:0016818">
    <property type="term" value="F:hydrolase activity, acting on acid anhydrides, in phosphorus-containing anhydrides"/>
    <property type="evidence" value="ECO:0007669"/>
    <property type="project" value="InterPro"/>
</dbReference>
<sequence length="203" mass="22471">MAVRPKTVRARHAASLIVVRLRGKEPHMLMGMRGARHRFMPNRLVFPGGRVDPADMTAPCAAPLSPHTEAALRRKATVRLAHGLGAAAARELLEETGLSLGSPPRLDVLHYLARAVTPPASPIRFNARFLVVEEQYVSGTLGGDGELEELRFYGMQEVLALDLATPTRRVLERLAIWLGMTEAERNCPEKTPVLLRDRGWLME</sequence>
<evidence type="ECO:0000256" key="1">
    <source>
        <dbReference type="ARBA" id="ARBA00001936"/>
    </source>
</evidence>
<proteinExistence type="predicted"/>
<dbReference type="Pfam" id="PF00293">
    <property type="entry name" value="NUDIX"/>
    <property type="match status" value="1"/>
</dbReference>
<keyword evidence="4" id="KW-0378">Hydrolase</keyword>
<evidence type="ECO:0000256" key="2">
    <source>
        <dbReference type="ARBA" id="ARBA00001946"/>
    </source>
</evidence>
<name>A0A2S6NM40_RHOGL</name>
<gene>
    <name evidence="8" type="ORF">CCS01_04425</name>
</gene>
<accession>A0A2S6NM40</accession>
<keyword evidence="3" id="KW-0479">Metal-binding</keyword>